<feature type="domain" description="SGNH" evidence="1">
    <location>
        <begin position="30"/>
        <end position="153"/>
    </location>
</feature>
<dbReference type="AlphaFoldDB" id="A0A6J6JM56"/>
<protein>
    <submittedName>
        <fullName evidence="2">Unannotated protein</fullName>
    </submittedName>
</protein>
<name>A0A6J6JM56_9ZZZZ</name>
<dbReference type="Pfam" id="PF19040">
    <property type="entry name" value="SGNH"/>
    <property type="match status" value="1"/>
</dbReference>
<evidence type="ECO:0000259" key="1">
    <source>
        <dbReference type="Pfam" id="PF19040"/>
    </source>
</evidence>
<dbReference type="EMBL" id="CAEZWA010000004">
    <property type="protein sequence ID" value="CAB4637578.1"/>
    <property type="molecule type" value="Genomic_DNA"/>
</dbReference>
<evidence type="ECO:0000313" key="2">
    <source>
        <dbReference type="EMBL" id="CAB4637578.1"/>
    </source>
</evidence>
<sequence>MAAALEIIKTQGFDLVITSQVSGVTWAAQDGKNQEDYAKDGLVSIWRELNDSNIPVLAIEDNPRPIKAVVQCIERNDGTDYSACANDRKAALLFDPQRIAVEKLNSPKTRIADFTNTYCDSKICKAVIGGVIVNRDENHLTNTFARTLAPYLEKEIRDLLALSGR</sequence>
<organism evidence="2">
    <name type="scientific">freshwater metagenome</name>
    <dbReference type="NCBI Taxonomy" id="449393"/>
    <lineage>
        <taxon>unclassified sequences</taxon>
        <taxon>metagenomes</taxon>
        <taxon>ecological metagenomes</taxon>
    </lineage>
</organism>
<proteinExistence type="predicted"/>
<dbReference type="InterPro" id="IPR043968">
    <property type="entry name" value="SGNH"/>
</dbReference>
<gene>
    <name evidence="2" type="ORF">UFOPK2165_00058</name>
</gene>
<accession>A0A6J6JM56</accession>
<reference evidence="2" key="1">
    <citation type="submission" date="2020-05" db="EMBL/GenBank/DDBJ databases">
        <authorList>
            <person name="Chiriac C."/>
            <person name="Salcher M."/>
            <person name="Ghai R."/>
            <person name="Kavagutti S V."/>
        </authorList>
    </citation>
    <scope>NUCLEOTIDE SEQUENCE</scope>
</reference>